<feature type="region of interest" description="Disordered" evidence="1">
    <location>
        <begin position="149"/>
        <end position="182"/>
    </location>
</feature>
<dbReference type="AlphaFoldDB" id="A0A7S3LT70"/>
<organism evidence="2">
    <name type="scientific">Palpitomonas bilix</name>
    <dbReference type="NCBI Taxonomy" id="652834"/>
    <lineage>
        <taxon>Eukaryota</taxon>
        <taxon>Eukaryota incertae sedis</taxon>
    </lineage>
</organism>
<gene>
    <name evidence="2" type="ORF">PBIL07802_LOCUS25720</name>
</gene>
<sequence>MHKGSPESHVTVHHFGLHDGKLAVKQNKVPMSPSSTKSRLPAVSSPRGGGNTAAAVENEGNGERRAQVPRLKPVQQPLQRPHTVRNSTLTSSSVIRGRNTNLGDAAGTFDDGKDLMRSPKSAKASTTSSSSYTPRTNWVESVGFSSRRLPVRRVSKSPKRTRGGQVYQGVPPPSGRHPGMLGGWKLVSFEKHMTFDKPSSPLVKQKAAHPRQGVTLRKEISTANSTASKGSRPSSARSSNTLSRPSSAGSARDEDIQEIADRELYLKYLLLRSDQ</sequence>
<evidence type="ECO:0000313" key="2">
    <source>
        <dbReference type="EMBL" id="CAE0263419.1"/>
    </source>
</evidence>
<feature type="region of interest" description="Disordered" evidence="1">
    <location>
        <begin position="196"/>
        <end position="256"/>
    </location>
</feature>
<reference evidence="2" key="1">
    <citation type="submission" date="2021-01" db="EMBL/GenBank/DDBJ databases">
        <authorList>
            <person name="Corre E."/>
            <person name="Pelletier E."/>
            <person name="Niang G."/>
            <person name="Scheremetjew M."/>
            <person name="Finn R."/>
            <person name="Kale V."/>
            <person name="Holt S."/>
            <person name="Cochrane G."/>
            <person name="Meng A."/>
            <person name="Brown T."/>
            <person name="Cohen L."/>
        </authorList>
    </citation>
    <scope>NUCLEOTIDE SEQUENCE</scope>
    <source>
        <strain evidence="2">NIES-2562</strain>
    </source>
</reference>
<proteinExistence type="predicted"/>
<accession>A0A7S3LT70</accession>
<feature type="region of interest" description="Disordered" evidence="1">
    <location>
        <begin position="19"/>
        <end position="135"/>
    </location>
</feature>
<feature type="compositionally biased region" description="Low complexity" evidence="1">
    <location>
        <begin position="118"/>
        <end position="135"/>
    </location>
</feature>
<feature type="compositionally biased region" description="Basic residues" evidence="1">
    <location>
        <begin position="149"/>
        <end position="162"/>
    </location>
</feature>
<feature type="compositionally biased region" description="Low complexity" evidence="1">
    <location>
        <begin position="227"/>
        <end position="248"/>
    </location>
</feature>
<protein>
    <submittedName>
        <fullName evidence="2">Uncharacterized protein</fullName>
    </submittedName>
</protein>
<feature type="compositionally biased region" description="Polar residues" evidence="1">
    <location>
        <begin position="84"/>
        <end position="102"/>
    </location>
</feature>
<dbReference type="EMBL" id="HBIB01039527">
    <property type="protein sequence ID" value="CAE0263419.1"/>
    <property type="molecule type" value="Transcribed_RNA"/>
</dbReference>
<evidence type="ECO:0000256" key="1">
    <source>
        <dbReference type="SAM" id="MobiDB-lite"/>
    </source>
</evidence>
<name>A0A7S3LT70_9EUKA</name>